<dbReference type="FunCoup" id="C5DCV7">
    <property type="interactions" value="238"/>
</dbReference>
<dbReference type="Pfam" id="PF01428">
    <property type="entry name" value="zf-AN1"/>
    <property type="match status" value="1"/>
</dbReference>
<proteinExistence type="predicted"/>
<dbReference type="PANTHER" id="PTHR14677">
    <property type="entry name" value="ARSENITE INDUCUBLE RNA ASSOCIATED PROTEIN AIP-1-RELATED"/>
    <property type="match status" value="1"/>
</dbReference>
<dbReference type="Pfam" id="PF25327">
    <property type="entry name" value="UBL_ZFAND1"/>
    <property type="match status" value="1"/>
</dbReference>
<gene>
    <name evidence="7" type="ordered locus">KLTH0B06160g</name>
</gene>
<dbReference type="AlphaFoldDB" id="C5DCV7"/>
<evidence type="ECO:0000256" key="1">
    <source>
        <dbReference type="ARBA" id="ARBA00022723"/>
    </source>
</evidence>
<dbReference type="OMA" id="RQYCLKH"/>
<evidence type="ECO:0000256" key="2">
    <source>
        <dbReference type="ARBA" id="ARBA00022771"/>
    </source>
</evidence>
<feature type="region of interest" description="Disordered" evidence="5">
    <location>
        <begin position="47"/>
        <end position="67"/>
    </location>
</feature>
<feature type="compositionally biased region" description="Low complexity" evidence="5">
    <location>
        <begin position="49"/>
        <end position="61"/>
    </location>
</feature>
<dbReference type="eggNOG" id="KOG3183">
    <property type="taxonomic scope" value="Eukaryota"/>
</dbReference>
<feature type="compositionally biased region" description="Basic and acidic residues" evidence="5">
    <location>
        <begin position="99"/>
        <end position="110"/>
    </location>
</feature>
<evidence type="ECO:0000313" key="7">
    <source>
        <dbReference type="EMBL" id="CAR21618.1"/>
    </source>
</evidence>
<keyword evidence="8" id="KW-1185">Reference proteome</keyword>
<evidence type="ECO:0000256" key="4">
    <source>
        <dbReference type="PROSITE-ProRule" id="PRU00449"/>
    </source>
</evidence>
<keyword evidence="2 4" id="KW-0863">Zinc-finger</keyword>
<dbReference type="Gene3D" id="4.10.1110.10">
    <property type="entry name" value="AN1-like Zinc finger"/>
    <property type="match status" value="1"/>
</dbReference>
<dbReference type="InterPro" id="IPR035896">
    <property type="entry name" value="AN1-like_Znf"/>
</dbReference>
<dbReference type="KEGG" id="lth:KLTH0B06160g"/>
<dbReference type="STRING" id="559295.C5DCV7"/>
<dbReference type="EMBL" id="CU928166">
    <property type="protein sequence ID" value="CAR21618.1"/>
    <property type="molecule type" value="Genomic_DNA"/>
</dbReference>
<keyword evidence="1" id="KW-0479">Metal-binding</keyword>
<dbReference type="PANTHER" id="PTHR14677:SF40">
    <property type="entry name" value="CDC48-ASSOCIATED UBIQUITIN-LIKE_ZINC FINGER PROTEIN 1"/>
    <property type="match status" value="1"/>
</dbReference>
<sequence>MTNVETGMLDVGTHCTFCRQLDFLPFHCKQCGGDFCSSHRSRTSHRCASEQQQNSEQEPQSGSVSPVRNANGEYFATLLPEKGHIRVKQAEQNAQRPHRASDRSVKDRLEASGNKSALEKLKSFFGRRSNSRAANPSKKGPANRLIQLAKLKQSAKGDPKIPMANRVYAFCFVIDAKDENVRHELFVNKIWPVGRALDYIANQLAVQNLNNSVQASVNEKLFLYRDCDGVPAPLDTSCRVAAIIHDADTLYLVRGEQLPTV</sequence>
<dbReference type="GO" id="GO:0008270">
    <property type="term" value="F:zinc ion binding"/>
    <property type="evidence" value="ECO:0007669"/>
    <property type="project" value="UniProtKB-KW"/>
</dbReference>
<evidence type="ECO:0000313" key="8">
    <source>
        <dbReference type="Proteomes" id="UP000002036"/>
    </source>
</evidence>
<feature type="domain" description="AN1-type" evidence="6">
    <location>
        <begin position="9"/>
        <end position="55"/>
    </location>
</feature>
<evidence type="ECO:0000259" key="6">
    <source>
        <dbReference type="PROSITE" id="PS51039"/>
    </source>
</evidence>
<dbReference type="OrthoDB" id="431929at2759"/>
<dbReference type="HOGENOM" id="CLU_052358_2_1_1"/>
<dbReference type="InterPro" id="IPR000058">
    <property type="entry name" value="Znf_AN1"/>
</dbReference>
<dbReference type="GO" id="GO:0005737">
    <property type="term" value="C:cytoplasm"/>
    <property type="evidence" value="ECO:0007669"/>
    <property type="project" value="TreeGrafter"/>
</dbReference>
<dbReference type="InParanoid" id="C5DCV7"/>
<dbReference type="PROSITE" id="PS51039">
    <property type="entry name" value="ZF_AN1"/>
    <property type="match status" value="1"/>
</dbReference>
<dbReference type="GeneID" id="8290895"/>
<accession>C5DCV7</accession>
<dbReference type="InterPro" id="IPR057358">
    <property type="entry name" value="UBL_ZFAND1-like"/>
</dbReference>
<dbReference type="SMART" id="SM00154">
    <property type="entry name" value="ZnF_AN1"/>
    <property type="match status" value="1"/>
</dbReference>
<dbReference type="Proteomes" id="UP000002036">
    <property type="component" value="Chromosome B"/>
</dbReference>
<reference evidence="7 8" key="1">
    <citation type="journal article" date="2009" name="Genome Res.">
        <title>Comparative genomics of protoploid Saccharomycetaceae.</title>
        <authorList>
            <consortium name="The Genolevures Consortium"/>
            <person name="Souciet J.-L."/>
            <person name="Dujon B."/>
            <person name="Gaillardin C."/>
            <person name="Johnston M."/>
            <person name="Baret P.V."/>
            <person name="Cliften P."/>
            <person name="Sherman D.J."/>
            <person name="Weissenbach J."/>
            <person name="Westhof E."/>
            <person name="Wincker P."/>
            <person name="Jubin C."/>
            <person name="Poulain J."/>
            <person name="Barbe V."/>
            <person name="Segurens B."/>
            <person name="Artiguenave F."/>
            <person name="Anthouard V."/>
            <person name="Vacherie B."/>
            <person name="Val M.-E."/>
            <person name="Fulton R.S."/>
            <person name="Minx P."/>
            <person name="Wilson R."/>
            <person name="Durrens P."/>
            <person name="Jean G."/>
            <person name="Marck C."/>
            <person name="Martin T."/>
            <person name="Nikolski M."/>
            <person name="Rolland T."/>
            <person name="Seret M.-L."/>
            <person name="Casaregola S."/>
            <person name="Despons L."/>
            <person name="Fairhead C."/>
            <person name="Fischer G."/>
            <person name="Lafontaine I."/>
            <person name="Leh V."/>
            <person name="Lemaire M."/>
            <person name="de Montigny J."/>
            <person name="Neuveglise C."/>
            <person name="Thierry A."/>
            <person name="Blanc-Lenfle I."/>
            <person name="Bleykasten C."/>
            <person name="Diffels J."/>
            <person name="Fritsch E."/>
            <person name="Frangeul L."/>
            <person name="Goeffon A."/>
            <person name="Jauniaux N."/>
            <person name="Kachouri-Lafond R."/>
            <person name="Payen C."/>
            <person name="Potier S."/>
            <person name="Pribylova L."/>
            <person name="Ozanne C."/>
            <person name="Richard G.-F."/>
            <person name="Sacerdot C."/>
            <person name="Straub M.-L."/>
            <person name="Talla E."/>
        </authorList>
    </citation>
    <scope>NUCLEOTIDE SEQUENCE [LARGE SCALE GENOMIC DNA]</scope>
    <source>
        <strain evidence="8">ATCC 56472 / CBS 6340 / NRRL Y-8284</strain>
    </source>
</reference>
<protein>
    <submittedName>
        <fullName evidence="7">KLTH0B06160p</fullName>
    </submittedName>
</protein>
<evidence type="ECO:0000256" key="5">
    <source>
        <dbReference type="SAM" id="MobiDB-lite"/>
    </source>
</evidence>
<name>C5DCV7_LACTC</name>
<organism evidence="7 8">
    <name type="scientific">Lachancea thermotolerans (strain ATCC 56472 / CBS 6340 / NRRL Y-8284)</name>
    <name type="common">Yeast</name>
    <name type="synonym">Kluyveromyces thermotolerans</name>
    <dbReference type="NCBI Taxonomy" id="559295"/>
    <lineage>
        <taxon>Eukaryota</taxon>
        <taxon>Fungi</taxon>
        <taxon>Dikarya</taxon>
        <taxon>Ascomycota</taxon>
        <taxon>Saccharomycotina</taxon>
        <taxon>Saccharomycetes</taxon>
        <taxon>Saccharomycetales</taxon>
        <taxon>Saccharomycetaceae</taxon>
        <taxon>Lachancea</taxon>
    </lineage>
</organism>
<evidence type="ECO:0000256" key="3">
    <source>
        <dbReference type="ARBA" id="ARBA00022833"/>
    </source>
</evidence>
<dbReference type="RefSeq" id="XP_002552056.1">
    <property type="nucleotide sequence ID" value="XM_002552010.1"/>
</dbReference>
<dbReference type="SUPFAM" id="SSF118310">
    <property type="entry name" value="AN1-like Zinc finger"/>
    <property type="match status" value="1"/>
</dbReference>
<keyword evidence="3" id="KW-0862">Zinc</keyword>
<feature type="region of interest" description="Disordered" evidence="5">
    <location>
        <begin position="89"/>
        <end position="112"/>
    </location>
</feature>